<evidence type="ECO:0000256" key="3">
    <source>
        <dbReference type="ARBA" id="ARBA00023015"/>
    </source>
</evidence>
<dbReference type="Proteomes" id="UP001345691">
    <property type="component" value="Unassembled WGS sequence"/>
</dbReference>
<sequence length="595" mass="64483">MDGSAPQRSQQPALQQQASLIRPEQVQRLPQLNPAQKQQFEQGVKRYWEVLNSTPQGDPKYNEAYQGLVRTSAQLMAGMKQWQQNAKQRQIAAQQQQQHREQQQQQQQAAAQQQQQQAAAQQQQQQQQQQAQQQAAQQAQGQAQAPSQKQQPQAAQVQGATGQSGNSSVQFNQLMPEIQRKVNEQHFYFPPAMTKGTEPADTWLREAKARLGQALQRLQIAKQKKGEFQRQAQQRQQQGNPLSADETEVYNNKVAQCDRAINESTSFMKKFNEQQEQFRAAQPQHQYSRQSAPAGEGAEPGPVPQMQPGVQGPTAHSISSAVSAARNQASAAQAGSPPAIAPQMNQTTTTTSQQSPTSSTQPQFPPPVQADNTTVSRPLSQQGQAISAQATPHGAPSTIHPHPLNTSISSAKSAAPTITKNLQVAEPKPVTMPASRPTLTGGAGVGLPGQIAQPAITALPGYVLESSEDGRVLSKKKLNELVREVCGPGPEEQLDPEAEEIFLAVADDFVDDLVSQACKLAKLRGSSSLELRDLQIILERQYNIRVPGISTDEIRTVRRPQPAPGWAHKMSAVQAAKLTVGQSTATAAGAGGKEG</sequence>
<comment type="subcellular location">
    <subcellularLocation>
        <location evidence="1">Nucleus</location>
    </subcellularLocation>
</comment>
<dbReference type="PANTHER" id="PTHR12264:SF21">
    <property type="entry name" value="TRANSCRIPTION INITIATION FACTOR TFIID SUBUNIT 12"/>
    <property type="match status" value="1"/>
</dbReference>
<feature type="compositionally biased region" description="Polar residues" evidence="6">
    <location>
        <begin position="161"/>
        <end position="173"/>
    </location>
</feature>
<keyword evidence="9" id="KW-1185">Reference proteome</keyword>
<feature type="domain" description="Transcription initiation factor TFIID subunit 12" evidence="7">
    <location>
        <begin position="474"/>
        <end position="544"/>
    </location>
</feature>
<keyword evidence="4" id="KW-0804">Transcription</keyword>
<dbReference type="PANTHER" id="PTHR12264">
    <property type="entry name" value="TRANSCRIPTION INITIATION FACTOR TFIID SUBUNIT 12"/>
    <property type="match status" value="1"/>
</dbReference>
<feature type="compositionally biased region" description="Polar residues" evidence="6">
    <location>
        <begin position="370"/>
        <end position="390"/>
    </location>
</feature>
<dbReference type="InterPro" id="IPR009072">
    <property type="entry name" value="Histone-fold"/>
</dbReference>
<dbReference type="EMBL" id="JAVRRF010000024">
    <property type="protein sequence ID" value="KAK5054202.1"/>
    <property type="molecule type" value="Genomic_DNA"/>
</dbReference>
<evidence type="ECO:0000256" key="6">
    <source>
        <dbReference type="SAM" id="MobiDB-lite"/>
    </source>
</evidence>
<feature type="compositionally biased region" description="Low complexity" evidence="6">
    <location>
        <begin position="83"/>
        <end position="160"/>
    </location>
</feature>
<dbReference type="InterPro" id="IPR003228">
    <property type="entry name" value="TFIID_TAF12_dom"/>
</dbReference>
<dbReference type="Pfam" id="PF03847">
    <property type="entry name" value="TFIID_20kDa"/>
    <property type="match status" value="1"/>
</dbReference>
<keyword evidence="3" id="KW-0805">Transcription regulation</keyword>
<accession>A0ABR0J2U5</accession>
<feature type="compositionally biased region" description="Low complexity" evidence="6">
    <location>
        <begin position="292"/>
        <end position="362"/>
    </location>
</feature>
<comment type="caution">
    <text evidence="8">The sequence shown here is derived from an EMBL/GenBank/DDBJ whole genome shotgun (WGS) entry which is preliminary data.</text>
</comment>
<evidence type="ECO:0000256" key="5">
    <source>
        <dbReference type="ARBA" id="ARBA00023242"/>
    </source>
</evidence>
<evidence type="ECO:0000313" key="8">
    <source>
        <dbReference type="EMBL" id="KAK5054202.1"/>
    </source>
</evidence>
<feature type="region of interest" description="Disordered" evidence="6">
    <location>
        <begin position="1"/>
        <end position="20"/>
    </location>
</feature>
<feature type="compositionally biased region" description="Polar residues" evidence="6">
    <location>
        <begin position="404"/>
        <end position="415"/>
    </location>
</feature>
<protein>
    <submittedName>
        <fullName evidence="8">Transcription initiation factor TFIID subunit 12</fullName>
    </submittedName>
</protein>
<evidence type="ECO:0000256" key="1">
    <source>
        <dbReference type="ARBA" id="ARBA00004123"/>
    </source>
</evidence>
<dbReference type="InterPro" id="IPR037794">
    <property type="entry name" value="TAF12"/>
</dbReference>
<evidence type="ECO:0000256" key="2">
    <source>
        <dbReference type="ARBA" id="ARBA00007530"/>
    </source>
</evidence>
<reference evidence="8 9" key="1">
    <citation type="submission" date="2023-08" db="EMBL/GenBank/DDBJ databases">
        <title>Black Yeasts Isolated from many extreme environments.</title>
        <authorList>
            <person name="Coleine C."/>
            <person name="Stajich J.E."/>
            <person name="Selbmann L."/>
        </authorList>
    </citation>
    <scope>NUCLEOTIDE SEQUENCE [LARGE SCALE GENOMIC DNA]</scope>
    <source>
        <strain evidence="8 9">CCFEE 6328</strain>
    </source>
</reference>
<feature type="region of interest" description="Disordered" evidence="6">
    <location>
        <begin position="222"/>
        <end position="247"/>
    </location>
</feature>
<feature type="region of interest" description="Disordered" evidence="6">
    <location>
        <begin position="83"/>
        <end position="177"/>
    </location>
</feature>
<organism evidence="8 9">
    <name type="scientific">Exophiala sideris</name>
    <dbReference type="NCBI Taxonomy" id="1016849"/>
    <lineage>
        <taxon>Eukaryota</taxon>
        <taxon>Fungi</taxon>
        <taxon>Dikarya</taxon>
        <taxon>Ascomycota</taxon>
        <taxon>Pezizomycotina</taxon>
        <taxon>Eurotiomycetes</taxon>
        <taxon>Chaetothyriomycetidae</taxon>
        <taxon>Chaetothyriales</taxon>
        <taxon>Herpotrichiellaceae</taxon>
        <taxon>Exophiala</taxon>
    </lineage>
</organism>
<comment type="similarity">
    <text evidence="2">Belongs to the TAF12 family.</text>
</comment>
<gene>
    <name evidence="8" type="primary">TAF12</name>
    <name evidence="8" type="ORF">LTR69_009164</name>
</gene>
<feature type="region of interest" description="Disordered" evidence="6">
    <location>
        <begin position="275"/>
        <end position="415"/>
    </location>
</feature>
<keyword evidence="5" id="KW-0539">Nucleus</keyword>
<name>A0ABR0J2U5_9EURO</name>
<proteinExistence type="inferred from homology"/>
<evidence type="ECO:0000256" key="4">
    <source>
        <dbReference type="ARBA" id="ARBA00023163"/>
    </source>
</evidence>
<dbReference type="SUPFAM" id="SSF47113">
    <property type="entry name" value="Histone-fold"/>
    <property type="match status" value="1"/>
</dbReference>
<evidence type="ECO:0000259" key="7">
    <source>
        <dbReference type="Pfam" id="PF03847"/>
    </source>
</evidence>
<dbReference type="Gene3D" id="1.10.20.10">
    <property type="entry name" value="Histone, subunit A"/>
    <property type="match status" value="1"/>
</dbReference>
<dbReference type="CDD" id="cd07981">
    <property type="entry name" value="HFD_TAF12"/>
    <property type="match status" value="1"/>
</dbReference>
<evidence type="ECO:0000313" key="9">
    <source>
        <dbReference type="Proteomes" id="UP001345691"/>
    </source>
</evidence>
<feature type="compositionally biased region" description="Low complexity" evidence="6">
    <location>
        <begin position="229"/>
        <end position="238"/>
    </location>
</feature>